<feature type="compositionally biased region" description="Low complexity" evidence="1">
    <location>
        <begin position="82"/>
        <end position="137"/>
    </location>
</feature>
<dbReference type="AlphaFoldDB" id="A0A919IV69"/>
<proteinExistence type="predicted"/>
<gene>
    <name evidence="2" type="ORF">Afe05nite_13900</name>
</gene>
<evidence type="ECO:0000313" key="3">
    <source>
        <dbReference type="Proteomes" id="UP000598174"/>
    </source>
</evidence>
<dbReference type="Proteomes" id="UP000598174">
    <property type="component" value="Unassembled WGS sequence"/>
</dbReference>
<evidence type="ECO:0000313" key="2">
    <source>
        <dbReference type="EMBL" id="GIE09550.1"/>
    </source>
</evidence>
<feature type="region of interest" description="Disordered" evidence="1">
    <location>
        <begin position="40"/>
        <end position="172"/>
    </location>
</feature>
<accession>A0A919IV69</accession>
<organism evidence="2 3">
    <name type="scientific">Paractinoplanes ferrugineus</name>
    <dbReference type="NCBI Taxonomy" id="113564"/>
    <lineage>
        <taxon>Bacteria</taxon>
        <taxon>Bacillati</taxon>
        <taxon>Actinomycetota</taxon>
        <taxon>Actinomycetes</taxon>
        <taxon>Micromonosporales</taxon>
        <taxon>Micromonosporaceae</taxon>
        <taxon>Paractinoplanes</taxon>
    </lineage>
</organism>
<keyword evidence="3" id="KW-1185">Reference proteome</keyword>
<protein>
    <submittedName>
        <fullName evidence="2">Uncharacterized protein</fullName>
    </submittedName>
</protein>
<sequence>MNRGPAALSGAIVAVGLGPAMWMGVRLGSVEVAPSKPPAVVGEHTAVPDRLVGGTGADRLLGDEPEVAATPRGRVLPLTGKPSPSSSTAPSASPSATTPSAPSTEPSSEPTSTPPTEATTATTPPTGPSTGATPGTESPGGGPSSAAPGSGLTRSGDTGGIAAGSVVQDGVK</sequence>
<dbReference type="EMBL" id="BOMM01000009">
    <property type="protein sequence ID" value="GIE09550.1"/>
    <property type="molecule type" value="Genomic_DNA"/>
</dbReference>
<name>A0A919IV69_9ACTN</name>
<dbReference type="RefSeq" id="WP_203816142.1">
    <property type="nucleotide sequence ID" value="NZ_BAAABP010000007.1"/>
</dbReference>
<comment type="caution">
    <text evidence="2">The sequence shown here is derived from an EMBL/GenBank/DDBJ whole genome shotgun (WGS) entry which is preliminary data.</text>
</comment>
<evidence type="ECO:0000256" key="1">
    <source>
        <dbReference type="SAM" id="MobiDB-lite"/>
    </source>
</evidence>
<reference evidence="2" key="1">
    <citation type="submission" date="2021-01" db="EMBL/GenBank/DDBJ databases">
        <title>Whole genome shotgun sequence of Actinoplanes ferrugineus NBRC 15555.</title>
        <authorList>
            <person name="Komaki H."/>
            <person name="Tamura T."/>
        </authorList>
    </citation>
    <scope>NUCLEOTIDE SEQUENCE</scope>
    <source>
        <strain evidence="2">NBRC 15555</strain>
    </source>
</reference>